<keyword evidence="2" id="KW-1185">Reference proteome</keyword>
<dbReference type="AlphaFoldDB" id="A0AAW3TUN9"/>
<gene>
    <name evidence="1" type="ORF">GGR47_001519</name>
</gene>
<comment type="caution">
    <text evidence="1">The sequence shown here is derived from an EMBL/GenBank/DDBJ whole genome shotgun (WGS) entry which is preliminary data.</text>
</comment>
<proteinExistence type="predicted"/>
<evidence type="ECO:0000313" key="2">
    <source>
        <dbReference type="Proteomes" id="UP000528945"/>
    </source>
</evidence>
<accession>A0AAW3TUN9</accession>
<dbReference type="EMBL" id="JACIDB010000002">
    <property type="protein sequence ID" value="MBB3875284.1"/>
    <property type="molecule type" value="Genomic_DNA"/>
</dbReference>
<organism evidence="1 2">
    <name type="scientific">Sphingomonas aquatilis</name>
    <dbReference type="NCBI Taxonomy" id="93063"/>
    <lineage>
        <taxon>Bacteria</taxon>
        <taxon>Pseudomonadati</taxon>
        <taxon>Pseudomonadota</taxon>
        <taxon>Alphaproteobacteria</taxon>
        <taxon>Sphingomonadales</taxon>
        <taxon>Sphingomonadaceae</taxon>
        <taxon>Sphingomonas</taxon>
    </lineage>
</organism>
<evidence type="ECO:0000313" key="1">
    <source>
        <dbReference type="EMBL" id="MBB3875284.1"/>
    </source>
</evidence>
<reference evidence="1 2" key="1">
    <citation type="submission" date="2020-08" db="EMBL/GenBank/DDBJ databases">
        <title>Genomic Encyclopedia of Type Strains, Phase IV (KMG-IV): sequencing the most valuable type-strain genomes for metagenomic binning, comparative biology and taxonomic classification.</title>
        <authorList>
            <person name="Goeker M."/>
        </authorList>
    </citation>
    <scope>NUCLEOTIDE SEQUENCE [LARGE SCALE GENOMIC DNA]</scope>
    <source>
        <strain evidence="1 2">DSM 15581</strain>
    </source>
</reference>
<dbReference type="RefSeq" id="WP_147036064.1">
    <property type="nucleotide sequence ID" value="NZ_JACIDB010000002.1"/>
</dbReference>
<protein>
    <submittedName>
        <fullName evidence="1">Uncharacterized protein</fullName>
    </submittedName>
</protein>
<dbReference type="Proteomes" id="UP000528945">
    <property type="component" value="Unassembled WGS sequence"/>
</dbReference>
<name>A0AAW3TUN9_9SPHN</name>
<sequence>MVTHAAPTLPRFEQPSIEQMAMAAAIVDSHAVVSAYASAEWEELNDDGRVWLAAIVREAMRQKQPVSAELHAEISGFIVHMAKHYRRRTSRWLFGIRVNTISRQQAMELAYATYGASLDVLGVPFGHPSLPWDRDAAHALVDEDLQHWEL</sequence>